<feature type="region of interest" description="Disordered" evidence="1">
    <location>
        <begin position="42"/>
        <end position="114"/>
    </location>
</feature>
<name>A0ABQ6YUY5_9NOCA</name>
<keyword evidence="2" id="KW-1133">Transmembrane helix</keyword>
<dbReference type="Proteomes" id="UP000798951">
    <property type="component" value="Unassembled WGS sequence"/>
</dbReference>
<sequence length="114" mass="11323">MSFVDIVGGVLAFVIALLGIAMVFVVPSVILVAVVRAITDSRPTYGGYRPDPRQRGNRHNPWSSGSDWTYNSGYSSGGWSDGGSSGSSGCDSGSSSSSGCGGGSSSSCGGGSGC</sequence>
<evidence type="ECO:0000256" key="1">
    <source>
        <dbReference type="SAM" id="MobiDB-lite"/>
    </source>
</evidence>
<evidence type="ECO:0000313" key="3">
    <source>
        <dbReference type="EMBL" id="KAF0849349.1"/>
    </source>
</evidence>
<feature type="transmembrane region" description="Helical" evidence="2">
    <location>
        <begin position="6"/>
        <end position="35"/>
    </location>
</feature>
<keyword evidence="2" id="KW-0472">Membrane</keyword>
<dbReference type="EMBL" id="VMSD01000001">
    <property type="protein sequence ID" value="KAF0849349.1"/>
    <property type="molecule type" value="Genomic_DNA"/>
</dbReference>
<keyword evidence="4" id="KW-1185">Reference proteome</keyword>
<evidence type="ECO:0000313" key="4">
    <source>
        <dbReference type="Proteomes" id="UP000798951"/>
    </source>
</evidence>
<comment type="caution">
    <text evidence="3">The sequence shown here is derived from an EMBL/GenBank/DDBJ whole genome shotgun (WGS) entry which is preliminary data.</text>
</comment>
<feature type="compositionally biased region" description="Low complexity" evidence="1">
    <location>
        <begin position="87"/>
        <end position="98"/>
    </location>
</feature>
<feature type="compositionally biased region" description="Gly residues" evidence="1">
    <location>
        <begin position="75"/>
        <end position="86"/>
    </location>
</feature>
<protein>
    <submittedName>
        <fullName evidence="3">Uncharacterized protein</fullName>
    </submittedName>
</protein>
<feature type="compositionally biased region" description="Polar residues" evidence="1">
    <location>
        <begin position="60"/>
        <end position="71"/>
    </location>
</feature>
<gene>
    <name evidence="3" type="ORF">FNL39_101787</name>
</gene>
<dbReference type="RefSeq" id="WP_067978342.1">
    <property type="nucleotide sequence ID" value="NZ_VMSD01000001.1"/>
</dbReference>
<organism evidence="3 4">
    <name type="scientific">Nocardia caishijiensis</name>
    <dbReference type="NCBI Taxonomy" id="184756"/>
    <lineage>
        <taxon>Bacteria</taxon>
        <taxon>Bacillati</taxon>
        <taxon>Actinomycetota</taxon>
        <taxon>Actinomycetes</taxon>
        <taxon>Mycobacteriales</taxon>
        <taxon>Nocardiaceae</taxon>
        <taxon>Nocardia</taxon>
    </lineage>
</organism>
<evidence type="ECO:0000256" key="2">
    <source>
        <dbReference type="SAM" id="Phobius"/>
    </source>
</evidence>
<accession>A0ABQ6YUY5</accession>
<feature type="compositionally biased region" description="Gly residues" evidence="1">
    <location>
        <begin position="99"/>
        <end position="114"/>
    </location>
</feature>
<reference evidence="3 4" key="1">
    <citation type="submission" date="2019-07" db="EMBL/GenBank/DDBJ databases">
        <title>Genomic Encyclopedia of Type Strains, Phase IV (KMG-IV): sequencing the most valuable type-strain genomes for metagenomic binning, comparative biology and taxonomic classification.</title>
        <authorList>
            <person name="Goeker M."/>
        </authorList>
    </citation>
    <scope>NUCLEOTIDE SEQUENCE [LARGE SCALE GENOMIC DNA]</scope>
    <source>
        <strain evidence="3 4">DSM 44831</strain>
    </source>
</reference>
<proteinExistence type="predicted"/>
<keyword evidence="2" id="KW-0812">Transmembrane</keyword>